<dbReference type="SMART" id="SM00389">
    <property type="entry name" value="HOX"/>
    <property type="match status" value="1"/>
</dbReference>
<dbReference type="GO" id="GO:0030182">
    <property type="term" value="P:neuron differentiation"/>
    <property type="evidence" value="ECO:0007669"/>
    <property type="project" value="TreeGrafter"/>
</dbReference>
<feature type="domain" description="Homeobox" evidence="14">
    <location>
        <begin position="367"/>
        <end position="427"/>
    </location>
</feature>
<evidence type="ECO:0000256" key="1">
    <source>
        <dbReference type="ARBA" id="ARBA00004123"/>
    </source>
</evidence>
<sequence length="675" mass="74450">MKFNPEISTVPFCRGCVQPILDKTLLLLLPCWNQNNLQASLDGNGDEARVDKKSPRLCTRAENQENRRPLRECQDSPIVNRRWNVRGSSPTHFGNIDCYHVECLSCCECGGRLTATDRRCWKTRDYQVICRSCRIRLTHCGRCRLRVTNDVWVHKLDRLPFHIACLICSHCGRQLRQGDRCGLLGDRLLCVEHFLTATSKGDLCIRAEMGGYIEHKLLGCISDEVARSTEEEKEVSEHDGSSSHSETKSSENPNLRESGLKMNQPNHSNYPAVSKGQLGPIITEPDSTFSANCVQNRAESAMPVLITVKPDVSAGLDSWYGSDPLEQPVIPRESMSTPHGSIECALPIAEAGHSVDSSTSSGCSAHSKSKRIRTSFTPDQLAILQANFDIEANPDGQELERIANVARLNKRVTQVWFQNARARKKKIECKGIGPSNSMSFNPSIYYMQEASNSEDYFETNDEQLLTLTEQSQIMVGDSPSALLPSYASPLGAFPTTPSVAAASGTQITAPDGPCEIGAVVPFSSIHFTASNMIEQDLHPRKYLGVKMDPLGAVDRVYSILNSMKTMTTHCFPDSTVKDGQASQARGPDSINPSPPWLSLTGAQTRLGNNPNTNSDTFVGKSSNDKTSKFVDVEMQHAFSLPLGPRFIDEIPPDDSTAKRRVVTEPIRSMAVFSRV</sequence>
<feature type="compositionally biased region" description="Polar residues" evidence="12">
    <location>
        <begin position="251"/>
        <end position="271"/>
    </location>
</feature>
<dbReference type="PANTHER" id="PTHR24208:SF127">
    <property type="entry name" value="LIM_HOMEOBOX PROTEIN AWH"/>
    <property type="match status" value="1"/>
</dbReference>
<dbReference type="InterPro" id="IPR001356">
    <property type="entry name" value="HD"/>
</dbReference>
<keyword evidence="16" id="KW-1185">Reference proteome</keyword>
<evidence type="ECO:0000256" key="6">
    <source>
        <dbReference type="ARBA" id="ARBA00023125"/>
    </source>
</evidence>
<dbReference type="PANTHER" id="PTHR24208">
    <property type="entry name" value="LIM/HOMEOBOX PROTEIN LHX"/>
    <property type="match status" value="1"/>
</dbReference>
<comment type="caution">
    <text evidence="15">The sequence shown here is derived from an EMBL/GenBank/DDBJ whole genome shotgun (WGS) entry which is preliminary data.</text>
</comment>
<dbReference type="FunFam" id="1.10.10.60:FF:000027">
    <property type="entry name" value="LIM/homeobox protein Lhx9"/>
    <property type="match status" value="1"/>
</dbReference>
<dbReference type="GO" id="GO:0046872">
    <property type="term" value="F:metal ion binding"/>
    <property type="evidence" value="ECO:0007669"/>
    <property type="project" value="UniProtKB-KW"/>
</dbReference>
<keyword evidence="7 9" id="KW-0371">Homeobox</keyword>
<organism evidence="15 16">
    <name type="scientific">Fasciolopsis buskii</name>
    <dbReference type="NCBI Taxonomy" id="27845"/>
    <lineage>
        <taxon>Eukaryota</taxon>
        <taxon>Metazoa</taxon>
        <taxon>Spiralia</taxon>
        <taxon>Lophotrochozoa</taxon>
        <taxon>Platyhelminthes</taxon>
        <taxon>Trematoda</taxon>
        <taxon>Digenea</taxon>
        <taxon>Plagiorchiida</taxon>
        <taxon>Echinostomata</taxon>
        <taxon>Echinostomatoidea</taxon>
        <taxon>Fasciolidae</taxon>
        <taxon>Fasciolopsis</taxon>
    </lineage>
</organism>
<evidence type="ECO:0000256" key="5">
    <source>
        <dbReference type="ARBA" id="ARBA00023038"/>
    </source>
</evidence>
<dbReference type="Pfam" id="PF00046">
    <property type="entry name" value="Homeodomain"/>
    <property type="match status" value="1"/>
</dbReference>
<dbReference type="SUPFAM" id="SSF46689">
    <property type="entry name" value="Homeodomain-like"/>
    <property type="match status" value="1"/>
</dbReference>
<dbReference type="OrthoDB" id="10068367at2759"/>
<feature type="DNA-binding region" description="Homeobox" evidence="9">
    <location>
        <begin position="369"/>
        <end position="428"/>
    </location>
</feature>
<dbReference type="InterPro" id="IPR001781">
    <property type="entry name" value="Znf_LIM"/>
</dbReference>
<evidence type="ECO:0000256" key="8">
    <source>
        <dbReference type="ARBA" id="ARBA00023242"/>
    </source>
</evidence>
<dbReference type="PROSITE" id="PS50023">
    <property type="entry name" value="LIM_DOMAIN_2"/>
    <property type="match status" value="1"/>
</dbReference>
<keyword evidence="3" id="KW-0677">Repeat</keyword>
<dbReference type="PROSITE" id="PS00478">
    <property type="entry name" value="LIM_DOMAIN_1"/>
    <property type="match status" value="1"/>
</dbReference>
<feature type="region of interest" description="Disordered" evidence="12">
    <location>
        <begin position="229"/>
        <end position="281"/>
    </location>
</feature>
<evidence type="ECO:0000256" key="4">
    <source>
        <dbReference type="ARBA" id="ARBA00022833"/>
    </source>
</evidence>
<protein>
    <submittedName>
        <fullName evidence="15">LIM/homeobox protein Awh</fullName>
    </submittedName>
</protein>
<reference evidence="15" key="1">
    <citation type="submission" date="2019-05" db="EMBL/GenBank/DDBJ databases">
        <title>Annotation for the trematode Fasciolopsis buski.</title>
        <authorList>
            <person name="Choi Y.-J."/>
        </authorList>
    </citation>
    <scope>NUCLEOTIDE SEQUENCE</scope>
    <source>
        <strain evidence="15">HT</strain>
        <tissue evidence="15">Whole worm</tissue>
    </source>
</reference>
<evidence type="ECO:0000313" key="15">
    <source>
        <dbReference type="EMBL" id="KAA0198031.1"/>
    </source>
</evidence>
<dbReference type="Gene3D" id="1.10.10.60">
    <property type="entry name" value="Homeodomain-like"/>
    <property type="match status" value="1"/>
</dbReference>
<feature type="compositionally biased region" description="Basic and acidic residues" evidence="12">
    <location>
        <begin position="229"/>
        <end position="249"/>
    </location>
</feature>
<gene>
    <name evidence="15" type="ORF">FBUS_06556</name>
</gene>
<feature type="region of interest" description="Disordered" evidence="12">
    <location>
        <begin position="575"/>
        <end position="595"/>
    </location>
</feature>
<dbReference type="GO" id="GO:0000981">
    <property type="term" value="F:DNA-binding transcription factor activity, RNA polymerase II-specific"/>
    <property type="evidence" value="ECO:0007669"/>
    <property type="project" value="TreeGrafter"/>
</dbReference>
<evidence type="ECO:0000259" key="14">
    <source>
        <dbReference type="PROSITE" id="PS50071"/>
    </source>
</evidence>
<dbReference type="Pfam" id="PF00412">
    <property type="entry name" value="LIM"/>
    <property type="match status" value="1"/>
</dbReference>
<keyword evidence="4 10" id="KW-0862">Zinc</keyword>
<evidence type="ECO:0000256" key="10">
    <source>
        <dbReference type="PROSITE-ProRule" id="PRU00125"/>
    </source>
</evidence>
<dbReference type="AlphaFoldDB" id="A0A8E0S7B3"/>
<dbReference type="PROSITE" id="PS50071">
    <property type="entry name" value="HOMEOBOX_2"/>
    <property type="match status" value="1"/>
</dbReference>
<dbReference type="Gene3D" id="2.10.110.10">
    <property type="entry name" value="Cysteine Rich Protein"/>
    <property type="match status" value="1"/>
</dbReference>
<keyword evidence="2 10" id="KW-0479">Metal-binding</keyword>
<dbReference type="Proteomes" id="UP000728185">
    <property type="component" value="Unassembled WGS sequence"/>
</dbReference>
<evidence type="ECO:0000256" key="12">
    <source>
        <dbReference type="SAM" id="MobiDB-lite"/>
    </source>
</evidence>
<evidence type="ECO:0000256" key="7">
    <source>
        <dbReference type="ARBA" id="ARBA00023155"/>
    </source>
</evidence>
<evidence type="ECO:0000256" key="11">
    <source>
        <dbReference type="RuleBase" id="RU000682"/>
    </source>
</evidence>
<name>A0A8E0S7B3_9TREM</name>
<evidence type="ECO:0000256" key="3">
    <source>
        <dbReference type="ARBA" id="ARBA00022737"/>
    </source>
</evidence>
<dbReference type="InterPro" id="IPR050453">
    <property type="entry name" value="LIM_Homeobox_TF"/>
</dbReference>
<keyword evidence="5 10" id="KW-0440">LIM domain</keyword>
<keyword evidence="6 9" id="KW-0238">DNA-binding</keyword>
<feature type="region of interest" description="Disordered" evidence="12">
    <location>
        <begin position="602"/>
        <end position="621"/>
    </location>
</feature>
<evidence type="ECO:0000256" key="2">
    <source>
        <dbReference type="ARBA" id="ARBA00022723"/>
    </source>
</evidence>
<evidence type="ECO:0000313" key="16">
    <source>
        <dbReference type="Proteomes" id="UP000728185"/>
    </source>
</evidence>
<feature type="domain" description="LIM zinc-binding" evidence="13">
    <location>
        <begin position="138"/>
        <end position="200"/>
    </location>
</feature>
<accession>A0A8E0S7B3</accession>
<dbReference type="SMART" id="SM00132">
    <property type="entry name" value="LIM"/>
    <property type="match status" value="1"/>
</dbReference>
<keyword evidence="8 9" id="KW-0539">Nucleus</keyword>
<dbReference type="CDD" id="cd00086">
    <property type="entry name" value="homeodomain"/>
    <property type="match status" value="1"/>
</dbReference>
<dbReference type="EMBL" id="LUCM01001984">
    <property type="protein sequence ID" value="KAA0198031.1"/>
    <property type="molecule type" value="Genomic_DNA"/>
</dbReference>
<proteinExistence type="predicted"/>
<evidence type="ECO:0000256" key="9">
    <source>
        <dbReference type="PROSITE-ProRule" id="PRU00108"/>
    </source>
</evidence>
<dbReference type="GO" id="GO:0000977">
    <property type="term" value="F:RNA polymerase II transcription regulatory region sequence-specific DNA binding"/>
    <property type="evidence" value="ECO:0007669"/>
    <property type="project" value="TreeGrafter"/>
</dbReference>
<dbReference type="GO" id="GO:0005634">
    <property type="term" value="C:nucleus"/>
    <property type="evidence" value="ECO:0007669"/>
    <property type="project" value="UniProtKB-SubCell"/>
</dbReference>
<evidence type="ECO:0000259" key="13">
    <source>
        <dbReference type="PROSITE" id="PS50023"/>
    </source>
</evidence>
<dbReference type="InterPro" id="IPR009057">
    <property type="entry name" value="Homeodomain-like_sf"/>
</dbReference>
<comment type="subcellular location">
    <subcellularLocation>
        <location evidence="1 9 11">Nucleus</location>
    </subcellularLocation>
</comment>